<dbReference type="PaxDb" id="589924-Ferp_1197"/>
<accession>D3RXZ2</accession>
<reference evidence="1 2" key="2">
    <citation type="journal article" date="2011" name="Stand. Genomic Sci.">
        <title>Complete genome sequence of Ferroglobus placidus AEDII12DO.</title>
        <authorList>
            <person name="Anderson I."/>
            <person name="Risso C."/>
            <person name="Holmes D."/>
            <person name="Lucas S."/>
            <person name="Copeland A."/>
            <person name="Lapidus A."/>
            <person name="Cheng J.F."/>
            <person name="Bruce D."/>
            <person name="Goodwin L."/>
            <person name="Pitluck S."/>
            <person name="Saunders E."/>
            <person name="Brettin T."/>
            <person name="Detter J.C."/>
            <person name="Han C."/>
            <person name="Tapia R."/>
            <person name="Larimer F."/>
            <person name="Land M."/>
            <person name="Hauser L."/>
            <person name="Woyke T."/>
            <person name="Lovley D."/>
            <person name="Kyrpides N."/>
            <person name="Ivanova N."/>
        </authorList>
    </citation>
    <scope>NUCLEOTIDE SEQUENCE [LARGE SCALE GENOMIC DNA]</scope>
    <source>
        <strain evidence="2">DSM 10642 / AEDII12DO</strain>
    </source>
</reference>
<reference evidence="2" key="1">
    <citation type="submission" date="2010-02" db="EMBL/GenBank/DDBJ databases">
        <title>Complete sequence of Ferroglobus placidus DSM 10642.</title>
        <authorList>
            <consortium name="US DOE Joint Genome Institute"/>
            <person name="Lucas S."/>
            <person name="Copeland A."/>
            <person name="Lapidus A."/>
            <person name="Cheng J.-F."/>
            <person name="Bruce D."/>
            <person name="Goodwin L."/>
            <person name="Pitluck S."/>
            <person name="Saunders E."/>
            <person name="Brettin T."/>
            <person name="Detter J.C."/>
            <person name="Han C."/>
            <person name="Tapia R."/>
            <person name="Larimer F."/>
            <person name="Land M."/>
            <person name="Hauser L."/>
            <person name="Kyrpides N."/>
            <person name="Ivanova N."/>
            <person name="Holmes D."/>
            <person name="Lovley D."/>
            <person name="Kyrpides N."/>
            <person name="Anderson I.J."/>
            <person name="Woyke T."/>
        </authorList>
    </citation>
    <scope>NUCLEOTIDE SEQUENCE [LARGE SCALE GENOMIC DNA]</scope>
    <source>
        <strain evidence="2">DSM 10642 / AEDII12DO</strain>
    </source>
</reference>
<dbReference type="RefSeq" id="WP_012965698.1">
    <property type="nucleotide sequence ID" value="NC_013849.1"/>
</dbReference>
<organism evidence="1 2">
    <name type="scientific">Ferroglobus placidus (strain DSM 10642 / AEDII12DO)</name>
    <dbReference type="NCBI Taxonomy" id="589924"/>
    <lineage>
        <taxon>Archaea</taxon>
        <taxon>Methanobacteriati</taxon>
        <taxon>Methanobacteriota</taxon>
        <taxon>Archaeoglobi</taxon>
        <taxon>Archaeoglobales</taxon>
        <taxon>Archaeoglobaceae</taxon>
        <taxon>Ferroglobus</taxon>
    </lineage>
</organism>
<sequence>MMRKDACPFCIQEGAAKPSIKYCKRHKWKYQHWFEPWRRAFKSS</sequence>
<dbReference type="KEGG" id="fpl:Ferp_1197"/>
<dbReference type="AlphaFoldDB" id="D3RXZ2"/>
<gene>
    <name evidence="1" type="ordered locus">Ferp_1197</name>
</gene>
<name>D3RXZ2_FERPA</name>
<dbReference type="EMBL" id="CP001899">
    <property type="protein sequence ID" value="ADC65355.1"/>
    <property type="molecule type" value="Genomic_DNA"/>
</dbReference>
<evidence type="ECO:0000313" key="2">
    <source>
        <dbReference type="Proteomes" id="UP000002613"/>
    </source>
</evidence>
<dbReference type="GeneID" id="80265013"/>
<protein>
    <submittedName>
        <fullName evidence="1">Uncharacterized protein</fullName>
    </submittedName>
</protein>
<keyword evidence="2" id="KW-1185">Reference proteome</keyword>
<dbReference type="HOGENOM" id="CLU_3210606_0_0_2"/>
<dbReference type="STRING" id="589924.Ferp_1197"/>
<proteinExistence type="predicted"/>
<dbReference type="Proteomes" id="UP000002613">
    <property type="component" value="Chromosome"/>
</dbReference>
<evidence type="ECO:0000313" key="1">
    <source>
        <dbReference type="EMBL" id="ADC65355.1"/>
    </source>
</evidence>